<dbReference type="AlphaFoldDB" id="A0A856MDR9"/>
<reference evidence="1 2" key="1">
    <citation type="submission" date="2018-06" db="EMBL/GenBank/DDBJ databases">
        <title>Comparative genomics of Brasilonema spp. strains.</title>
        <authorList>
            <person name="Alvarenga D.O."/>
            <person name="Fiore M.F."/>
            <person name="Varani A.M."/>
        </authorList>
    </citation>
    <scope>NUCLEOTIDE SEQUENCE [LARGE SCALE GENOMIC DNA]</scope>
    <source>
        <strain evidence="1 2">CENA114</strain>
    </source>
</reference>
<dbReference type="Proteomes" id="UP000503129">
    <property type="component" value="Chromosome"/>
</dbReference>
<keyword evidence="2" id="KW-1185">Reference proteome</keyword>
<evidence type="ECO:0000313" key="2">
    <source>
        <dbReference type="Proteomes" id="UP000503129"/>
    </source>
</evidence>
<dbReference type="KEGG" id="bsen:DP114_11560"/>
<proteinExistence type="predicted"/>
<evidence type="ECO:0000313" key="1">
    <source>
        <dbReference type="EMBL" id="QDL08450.1"/>
    </source>
</evidence>
<organism evidence="1 2">
    <name type="scientific">Brasilonema sennae CENA114</name>
    <dbReference type="NCBI Taxonomy" id="415709"/>
    <lineage>
        <taxon>Bacteria</taxon>
        <taxon>Bacillati</taxon>
        <taxon>Cyanobacteriota</taxon>
        <taxon>Cyanophyceae</taxon>
        <taxon>Nostocales</taxon>
        <taxon>Scytonemataceae</taxon>
        <taxon>Brasilonema</taxon>
        <taxon>Bromeliae group (in: Brasilonema)</taxon>
    </lineage>
</organism>
<sequence length="62" mass="6616">MPAEGDPPAALVSPPAALSHRGRVPRLEAPGVVRLKNVLHANENCYNSTGINSVVQLTLTWE</sequence>
<protein>
    <submittedName>
        <fullName evidence="1">Uncharacterized protein</fullName>
    </submittedName>
</protein>
<dbReference type="EMBL" id="CP030118">
    <property type="protein sequence ID" value="QDL08450.1"/>
    <property type="molecule type" value="Genomic_DNA"/>
</dbReference>
<name>A0A856MDR9_9CYAN</name>
<accession>A0A856MDR9</accession>
<gene>
    <name evidence="1" type="ORF">DP114_11560</name>
</gene>